<feature type="domain" description="HTH luxR-type" evidence="4">
    <location>
        <begin position="284"/>
        <end position="349"/>
    </location>
</feature>
<keyword evidence="6" id="KW-1185">Reference proteome</keyword>
<dbReference type="eggNOG" id="COG2267">
    <property type="taxonomic scope" value="Bacteria"/>
</dbReference>
<dbReference type="GO" id="GO:0006355">
    <property type="term" value="P:regulation of DNA-templated transcription"/>
    <property type="evidence" value="ECO:0007669"/>
    <property type="project" value="InterPro"/>
</dbReference>
<dbReference type="CDD" id="cd06170">
    <property type="entry name" value="LuxR_C_like"/>
    <property type="match status" value="1"/>
</dbReference>
<dbReference type="STRING" id="1384056.N787_06630"/>
<dbReference type="OrthoDB" id="9793083at2"/>
<keyword evidence="3" id="KW-0804">Transcription</keyword>
<dbReference type="InterPro" id="IPR000073">
    <property type="entry name" value="AB_hydrolase_1"/>
</dbReference>
<dbReference type="PATRIC" id="fig|1384056.3.peg.201"/>
<evidence type="ECO:0000313" key="6">
    <source>
        <dbReference type="Proteomes" id="UP000029393"/>
    </source>
</evidence>
<dbReference type="PROSITE" id="PS00622">
    <property type="entry name" value="HTH_LUXR_1"/>
    <property type="match status" value="1"/>
</dbReference>
<dbReference type="RefSeq" id="WP_034210098.1">
    <property type="nucleotide sequence ID" value="NZ_AVCK01000003.1"/>
</dbReference>
<dbReference type="InterPro" id="IPR029058">
    <property type="entry name" value="AB_hydrolase_fold"/>
</dbReference>
<dbReference type="SUPFAM" id="SSF53474">
    <property type="entry name" value="alpha/beta-Hydrolases"/>
    <property type="match status" value="1"/>
</dbReference>
<protein>
    <recommendedName>
        <fullName evidence="4">HTH luxR-type domain-containing protein</fullName>
    </recommendedName>
</protein>
<dbReference type="Pfam" id="PF12146">
    <property type="entry name" value="Hydrolase_4"/>
    <property type="match status" value="1"/>
</dbReference>
<dbReference type="InterPro" id="IPR000792">
    <property type="entry name" value="Tscrpt_reg_LuxR_C"/>
</dbReference>
<dbReference type="Proteomes" id="UP000029393">
    <property type="component" value="Unassembled WGS sequence"/>
</dbReference>
<dbReference type="InterPro" id="IPR036388">
    <property type="entry name" value="WH-like_DNA-bd_sf"/>
</dbReference>
<dbReference type="PRINTS" id="PR00111">
    <property type="entry name" value="ABHYDROLASE"/>
</dbReference>
<comment type="caution">
    <text evidence="5">The sequence shown here is derived from an EMBL/GenBank/DDBJ whole genome shotgun (WGS) entry which is preliminary data.</text>
</comment>
<dbReference type="InterPro" id="IPR016032">
    <property type="entry name" value="Sig_transdc_resp-reg_C-effctor"/>
</dbReference>
<dbReference type="PRINTS" id="PR00038">
    <property type="entry name" value="HTHLUXR"/>
</dbReference>
<evidence type="ECO:0000256" key="1">
    <source>
        <dbReference type="ARBA" id="ARBA00023015"/>
    </source>
</evidence>
<keyword evidence="2" id="KW-0238">DNA-binding</keyword>
<dbReference type="Pfam" id="PF00196">
    <property type="entry name" value="GerE"/>
    <property type="match status" value="1"/>
</dbReference>
<gene>
    <name evidence="5" type="ORF">N787_06630</name>
</gene>
<dbReference type="GO" id="GO:0003677">
    <property type="term" value="F:DNA binding"/>
    <property type="evidence" value="ECO:0007669"/>
    <property type="project" value="UniProtKB-KW"/>
</dbReference>
<accession>A0A091BUT4</accession>
<dbReference type="EMBL" id="AVCK01000003">
    <property type="protein sequence ID" value="KFN48110.1"/>
    <property type="molecule type" value="Genomic_DNA"/>
</dbReference>
<dbReference type="SMART" id="SM00421">
    <property type="entry name" value="HTH_LUXR"/>
    <property type="match status" value="1"/>
</dbReference>
<evidence type="ECO:0000259" key="4">
    <source>
        <dbReference type="PROSITE" id="PS50043"/>
    </source>
</evidence>
<evidence type="ECO:0000256" key="3">
    <source>
        <dbReference type="ARBA" id="ARBA00023163"/>
    </source>
</evidence>
<dbReference type="PANTHER" id="PTHR44688:SF16">
    <property type="entry name" value="DNA-BINDING TRANSCRIPTIONAL ACTIVATOR DEVR_DOSR"/>
    <property type="match status" value="1"/>
</dbReference>
<dbReference type="PROSITE" id="PS50043">
    <property type="entry name" value="HTH_LUXR_2"/>
    <property type="match status" value="1"/>
</dbReference>
<organism evidence="5 6">
    <name type="scientific">Arenimonas metalli CF5-1</name>
    <dbReference type="NCBI Taxonomy" id="1384056"/>
    <lineage>
        <taxon>Bacteria</taxon>
        <taxon>Pseudomonadati</taxon>
        <taxon>Pseudomonadota</taxon>
        <taxon>Gammaproteobacteria</taxon>
        <taxon>Lysobacterales</taxon>
        <taxon>Lysobacteraceae</taxon>
        <taxon>Arenimonas</taxon>
    </lineage>
</organism>
<dbReference type="eggNOG" id="COG2197">
    <property type="taxonomic scope" value="Bacteria"/>
</dbReference>
<dbReference type="PANTHER" id="PTHR44688">
    <property type="entry name" value="DNA-BINDING TRANSCRIPTIONAL ACTIVATOR DEVR_DOSR"/>
    <property type="match status" value="1"/>
</dbReference>
<evidence type="ECO:0000313" key="5">
    <source>
        <dbReference type="EMBL" id="KFN48110.1"/>
    </source>
</evidence>
<evidence type="ECO:0000256" key="2">
    <source>
        <dbReference type="ARBA" id="ARBA00023125"/>
    </source>
</evidence>
<name>A0A091BUT4_9GAMM</name>
<dbReference type="Gene3D" id="3.40.50.1820">
    <property type="entry name" value="alpha/beta hydrolase"/>
    <property type="match status" value="1"/>
</dbReference>
<dbReference type="Gene3D" id="1.10.10.10">
    <property type="entry name" value="Winged helix-like DNA-binding domain superfamily/Winged helix DNA-binding domain"/>
    <property type="match status" value="1"/>
</dbReference>
<sequence length="352" mass="39316">MRQSIHLVRTADGVHLAWTRTGTGPSLVKAANWMTHLRDDVDSPVWRHWLRFFSTHFDLLRFDERGCGLSDREVGDVAETHWLSDLKTVVEAANPRAPLVLLGISQGGAAAIRYAIRHPERVSHLILYGSYARGWARRSERDAEHYRAVVEMVRLGWGSDNPVFRQAFTARFLPGGTHEQLDWYNDLCRKTCSPEMAVKLLSVRAFTDISELLPQVRVPTLVLHAREDEVVPFDEGRRLAAGIPGAEFVELESRNHVLLGHEAAWAVFQRAVLDFAGIAPGERPAAGEEALSRREREVLHLLCRGLGNADIGRRLLISEKTVRNHLSNLYRKLGVANRGQAIVRGSSAGGAP</sequence>
<dbReference type="AlphaFoldDB" id="A0A091BUT4"/>
<dbReference type="InterPro" id="IPR022742">
    <property type="entry name" value="Hydrolase_4"/>
</dbReference>
<reference evidence="5 6" key="1">
    <citation type="submission" date="2013-09" db="EMBL/GenBank/DDBJ databases">
        <title>Genome sequencing of Arenimonas metalli.</title>
        <authorList>
            <person name="Chen F."/>
            <person name="Wang G."/>
        </authorList>
    </citation>
    <scope>NUCLEOTIDE SEQUENCE [LARGE SCALE GENOMIC DNA]</scope>
    <source>
        <strain evidence="5 6">CF5-1</strain>
    </source>
</reference>
<keyword evidence="1" id="KW-0805">Transcription regulation</keyword>
<dbReference type="SUPFAM" id="SSF46894">
    <property type="entry name" value="C-terminal effector domain of the bipartite response regulators"/>
    <property type="match status" value="1"/>
</dbReference>
<proteinExistence type="predicted"/>